<dbReference type="RefSeq" id="WP_142057687.1">
    <property type="nucleotide sequence ID" value="NZ_VFPA01000003.1"/>
</dbReference>
<dbReference type="InterPro" id="IPR050963">
    <property type="entry name" value="Sirohydro_Cobaltochel/CbiX"/>
</dbReference>
<dbReference type="Gene3D" id="3.40.50.1400">
    <property type="match status" value="2"/>
</dbReference>
<evidence type="ECO:0000256" key="1">
    <source>
        <dbReference type="ARBA" id="ARBA00022723"/>
    </source>
</evidence>
<gene>
    <name evidence="3" type="ORF">FB558_5236</name>
</gene>
<organism evidence="3 4">
    <name type="scientific">Pseudonocardia kunmingensis</name>
    <dbReference type="NCBI Taxonomy" id="630975"/>
    <lineage>
        <taxon>Bacteria</taxon>
        <taxon>Bacillati</taxon>
        <taxon>Actinomycetota</taxon>
        <taxon>Actinomycetes</taxon>
        <taxon>Pseudonocardiales</taxon>
        <taxon>Pseudonocardiaceae</taxon>
        <taxon>Pseudonocardia</taxon>
    </lineage>
</organism>
<dbReference type="AlphaFoldDB" id="A0A543DJG4"/>
<comment type="caution">
    <text evidence="3">The sequence shown here is derived from an EMBL/GenBank/DDBJ whole genome shotgun (WGS) entry which is preliminary data.</text>
</comment>
<proteinExistence type="predicted"/>
<dbReference type="InterPro" id="IPR002762">
    <property type="entry name" value="CbiX-like"/>
</dbReference>
<name>A0A543DJG4_9PSEU</name>
<protein>
    <submittedName>
        <fullName evidence="3">Sirohydrochlorin ferrochelatase</fullName>
    </submittedName>
</protein>
<dbReference type="PANTHER" id="PTHR33542">
    <property type="entry name" value="SIROHYDROCHLORIN FERROCHELATASE, CHLOROPLASTIC"/>
    <property type="match status" value="1"/>
</dbReference>
<dbReference type="PANTHER" id="PTHR33542:SF5">
    <property type="entry name" value="FERROCHELATASE CHE1"/>
    <property type="match status" value="1"/>
</dbReference>
<sequence>MSPSPALVAVAHGSRDPRSAATVAELVGEVRRQRPGLDVRLSFLDLSAPRLPDVLDGVAADGHARAVVVPLLLGHAFHARVDVPGAVATAAARLPGLDIAISPVLGNRPGRGADRGSGHRHGHAGLSAAALRRLAAVAGPLHDPGLGVVLAAIGSSHAPANAAVADVVAGWTRRFGWSGGSAAFATAAAPSVPDAVAALRAGGARRVAVAQWILAPGLLPDRIERDAAAAGVPVASPLGPDPGVARAVLARFDERAAAQPLPHHLTA</sequence>
<reference evidence="3 4" key="1">
    <citation type="submission" date="2019-06" db="EMBL/GenBank/DDBJ databases">
        <title>Sequencing the genomes of 1000 actinobacteria strains.</title>
        <authorList>
            <person name="Klenk H.-P."/>
        </authorList>
    </citation>
    <scope>NUCLEOTIDE SEQUENCE [LARGE SCALE GENOMIC DNA]</scope>
    <source>
        <strain evidence="3 4">DSM 45301</strain>
    </source>
</reference>
<evidence type="ECO:0000256" key="2">
    <source>
        <dbReference type="ARBA" id="ARBA00023239"/>
    </source>
</evidence>
<keyword evidence="1" id="KW-0479">Metal-binding</keyword>
<evidence type="ECO:0000313" key="4">
    <source>
        <dbReference type="Proteomes" id="UP000315677"/>
    </source>
</evidence>
<dbReference type="EMBL" id="VFPA01000003">
    <property type="protein sequence ID" value="TQM09477.1"/>
    <property type="molecule type" value="Genomic_DNA"/>
</dbReference>
<dbReference type="CDD" id="cd03416">
    <property type="entry name" value="CbiX_SirB_N"/>
    <property type="match status" value="1"/>
</dbReference>
<dbReference type="GO" id="GO:0046872">
    <property type="term" value="F:metal ion binding"/>
    <property type="evidence" value="ECO:0007669"/>
    <property type="project" value="UniProtKB-KW"/>
</dbReference>
<dbReference type="SUPFAM" id="SSF53800">
    <property type="entry name" value="Chelatase"/>
    <property type="match status" value="1"/>
</dbReference>
<dbReference type="GO" id="GO:0016829">
    <property type="term" value="F:lyase activity"/>
    <property type="evidence" value="ECO:0007669"/>
    <property type="project" value="UniProtKB-KW"/>
</dbReference>
<accession>A0A543DJG4</accession>
<evidence type="ECO:0000313" key="3">
    <source>
        <dbReference type="EMBL" id="TQM09477.1"/>
    </source>
</evidence>
<keyword evidence="2" id="KW-0456">Lyase</keyword>
<keyword evidence="4" id="KW-1185">Reference proteome</keyword>
<dbReference type="Pfam" id="PF01903">
    <property type="entry name" value="CbiX"/>
    <property type="match status" value="2"/>
</dbReference>
<dbReference type="Proteomes" id="UP000315677">
    <property type="component" value="Unassembled WGS sequence"/>
</dbReference>
<dbReference type="OrthoDB" id="482456at2"/>